<name>A0AAV4DEZ0_9GAST</name>
<accession>A0AAV4DEZ0</accession>
<proteinExistence type="predicted"/>
<gene>
    <name evidence="1" type="ORF">PoB_006929800</name>
</gene>
<reference evidence="1 2" key="1">
    <citation type="journal article" date="2021" name="Elife">
        <title>Chloroplast acquisition without the gene transfer in kleptoplastic sea slugs, Plakobranchus ocellatus.</title>
        <authorList>
            <person name="Maeda T."/>
            <person name="Takahashi S."/>
            <person name="Yoshida T."/>
            <person name="Shimamura S."/>
            <person name="Takaki Y."/>
            <person name="Nagai Y."/>
            <person name="Toyoda A."/>
            <person name="Suzuki Y."/>
            <person name="Arimoto A."/>
            <person name="Ishii H."/>
            <person name="Satoh N."/>
            <person name="Nishiyama T."/>
            <person name="Hasebe M."/>
            <person name="Maruyama T."/>
            <person name="Minagawa J."/>
            <person name="Obokata J."/>
            <person name="Shigenobu S."/>
        </authorList>
    </citation>
    <scope>NUCLEOTIDE SEQUENCE [LARGE SCALE GENOMIC DNA]</scope>
</reference>
<sequence length="124" mass="13937">MLVSVGAGILYVVSNTGWPKWPPVILQVIFITGWSTWPPVILKFINNTAAGHPLSSTGWSTRPLVIARVVFSTVFTNMILRKQPKKSITNFLQQVVPGLNRRNVRRDSTGHRLRGYYTPHNNNA</sequence>
<dbReference type="EMBL" id="BLXT01007821">
    <property type="protein sequence ID" value="GFO42793.1"/>
    <property type="molecule type" value="Genomic_DNA"/>
</dbReference>
<evidence type="ECO:0000313" key="1">
    <source>
        <dbReference type="EMBL" id="GFO42793.1"/>
    </source>
</evidence>
<dbReference type="Proteomes" id="UP000735302">
    <property type="component" value="Unassembled WGS sequence"/>
</dbReference>
<comment type="caution">
    <text evidence="1">The sequence shown here is derived from an EMBL/GenBank/DDBJ whole genome shotgun (WGS) entry which is preliminary data.</text>
</comment>
<dbReference type="AlphaFoldDB" id="A0AAV4DEZ0"/>
<keyword evidence="2" id="KW-1185">Reference proteome</keyword>
<protein>
    <submittedName>
        <fullName evidence="1">Uncharacterized protein</fullName>
    </submittedName>
</protein>
<organism evidence="1 2">
    <name type="scientific">Plakobranchus ocellatus</name>
    <dbReference type="NCBI Taxonomy" id="259542"/>
    <lineage>
        <taxon>Eukaryota</taxon>
        <taxon>Metazoa</taxon>
        <taxon>Spiralia</taxon>
        <taxon>Lophotrochozoa</taxon>
        <taxon>Mollusca</taxon>
        <taxon>Gastropoda</taxon>
        <taxon>Heterobranchia</taxon>
        <taxon>Euthyneura</taxon>
        <taxon>Panpulmonata</taxon>
        <taxon>Sacoglossa</taxon>
        <taxon>Placobranchoidea</taxon>
        <taxon>Plakobranchidae</taxon>
        <taxon>Plakobranchus</taxon>
    </lineage>
</organism>
<evidence type="ECO:0000313" key="2">
    <source>
        <dbReference type="Proteomes" id="UP000735302"/>
    </source>
</evidence>